<feature type="region of interest" description="Disordered" evidence="1">
    <location>
        <begin position="17"/>
        <end position="103"/>
    </location>
</feature>
<dbReference type="GeneID" id="14539854"/>
<keyword evidence="2" id="KW-0472">Membrane</keyword>
<dbReference type="OrthoDB" id="10532359at2759"/>
<dbReference type="KEGG" id="cot:CORT_0C03510"/>
<keyword evidence="2" id="KW-1133">Transmembrane helix</keyword>
<evidence type="ECO:0000256" key="1">
    <source>
        <dbReference type="SAM" id="MobiDB-lite"/>
    </source>
</evidence>
<dbReference type="HOGENOM" id="CLU_1825051_0_0_1"/>
<evidence type="ECO:0000313" key="4">
    <source>
        <dbReference type="Proteomes" id="UP000005018"/>
    </source>
</evidence>
<organism evidence="3 4">
    <name type="scientific">Candida orthopsilosis (strain 90-125)</name>
    <name type="common">Yeast</name>
    <dbReference type="NCBI Taxonomy" id="1136231"/>
    <lineage>
        <taxon>Eukaryota</taxon>
        <taxon>Fungi</taxon>
        <taxon>Dikarya</taxon>
        <taxon>Ascomycota</taxon>
        <taxon>Saccharomycotina</taxon>
        <taxon>Pichiomycetes</taxon>
        <taxon>Debaryomycetaceae</taxon>
        <taxon>Candida/Lodderomyces clade</taxon>
        <taxon>Candida</taxon>
    </lineage>
</organism>
<accession>H8X3T7</accession>
<proteinExistence type="predicted"/>
<dbReference type="AlphaFoldDB" id="H8X3T7"/>
<feature type="compositionally biased region" description="Basic and acidic residues" evidence="1">
    <location>
        <begin position="91"/>
        <end position="103"/>
    </location>
</feature>
<reference evidence="3 4" key="1">
    <citation type="journal article" date="2012" name="PLoS ONE">
        <title>Sequence and analysis of the genome of the pathogenic yeast Candida orthopsilosis.</title>
        <authorList>
            <person name="Riccombeni A."/>
            <person name="Vidanes G."/>
            <person name="Proux-Wera E."/>
            <person name="Wolfe K.H."/>
            <person name="Butler G."/>
        </authorList>
    </citation>
    <scope>NUCLEOTIDE SEQUENCE [LARGE SCALE GENOMIC DNA]</scope>
    <source>
        <strain evidence="3 4">Co 90-125</strain>
    </source>
</reference>
<name>H8X3T7_CANO9</name>
<feature type="compositionally biased region" description="Basic residues" evidence="1">
    <location>
        <begin position="66"/>
        <end position="78"/>
    </location>
</feature>
<sequence length="141" mass="15987">MIVIKQTKSVLNKVLPDAVNPLSGTDTTTNSNPNVVSRSRAYSSSNHTNDLHRNGSLGRKNSISKSKSHSNHHQQHHPLRQEANAIVNKAKVTDQETKSREKDEVILHSKNSSFRQQELNSFEWLLICIIILLLFIMYMVT</sequence>
<dbReference type="RefSeq" id="XP_003868629.1">
    <property type="nucleotide sequence ID" value="XM_003868581.1"/>
</dbReference>
<dbReference type="EMBL" id="HE681721">
    <property type="protein sequence ID" value="CCG25725.1"/>
    <property type="molecule type" value="Genomic_DNA"/>
</dbReference>
<keyword evidence="2" id="KW-0812">Transmembrane</keyword>
<protein>
    <submittedName>
        <fullName evidence="3">Uncharacterized protein</fullName>
    </submittedName>
</protein>
<dbReference type="Proteomes" id="UP000005018">
    <property type="component" value="Chromosome 3"/>
</dbReference>
<gene>
    <name evidence="3" type="ORF">CORT_0C03510</name>
</gene>
<evidence type="ECO:0000256" key="2">
    <source>
        <dbReference type="SAM" id="Phobius"/>
    </source>
</evidence>
<feature type="compositionally biased region" description="Polar residues" evidence="1">
    <location>
        <begin position="22"/>
        <end position="48"/>
    </location>
</feature>
<evidence type="ECO:0000313" key="3">
    <source>
        <dbReference type="EMBL" id="CCG25725.1"/>
    </source>
</evidence>
<feature type="transmembrane region" description="Helical" evidence="2">
    <location>
        <begin position="122"/>
        <end position="140"/>
    </location>
</feature>
<keyword evidence="4" id="KW-1185">Reference proteome</keyword>